<dbReference type="InterPro" id="IPR027417">
    <property type="entry name" value="P-loop_NTPase"/>
</dbReference>
<accession>D5U0F6</accession>
<dbReference type="GO" id="GO:0016226">
    <property type="term" value="P:iron-sulfur cluster assembly"/>
    <property type="evidence" value="ECO:0007669"/>
    <property type="project" value="InterPro"/>
</dbReference>
<dbReference type="STRING" id="633148.Tagg_0330"/>
<dbReference type="GO" id="GO:0005524">
    <property type="term" value="F:ATP binding"/>
    <property type="evidence" value="ECO:0007669"/>
    <property type="project" value="UniProtKB-KW"/>
</dbReference>
<dbReference type="InterPro" id="IPR044304">
    <property type="entry name" value="NUBPL-like"/>
</dbReference>
<dbReference type="Proteomes" id="UP000002376">
    <property type="component" value="Chromosome"/>
</dbReference>
<gene>
    <name evidence="3" type="ordered locus">Tagg_0330</name>
</gene>
<sequence length="241" mass="26958">MSSDPRFHGAVKRLKQIPKVYMVLSSKGGVGKSIVSTLLSYYSSLKNTPTGLLDLDFTNPSTHIILGFRPEELSYREEKGLEPFKIGKLSYFSIISFTKDNPLVLKGEEVRNVMREVLSIVNWVGVQKLFIDTPPGLSDEQLEAIYNLKGLVKPIVVSTPHKLSIQSVSRLVRILRDAGVDEIILVENMGSGELKTFADSEGLKYAGYIPFVENIEECIGSISKLENCRIREYFEAILTKI</sequence>
<dbReference type="OrthoDB" id="85513at2157"/>
<reference evidence="3 4" key="1">
    <citation type="journal article" date="2010" name="Stand. Genomic Sci.">
        <title>Complete genome sequence of Thermosphaera aggregans type strain (M11TL).</title>
        <authorList>
            <person name="Spring S."/>
            <person name="Rachel R."/>
            <person name="Lapidus A."/>
            <person name="Davenport K."/>
            <person name="Tice H."/>
            <person name="Copeland A."/>
            <person name="Cheng J.F."/>
            <person name="Lucas S."/>
            <person name="Chen F."/>
            <person name="Nolan M."/>
            <person name="Bruce D."/>
            <person name="Goodwin L."/>
            <person name="Pitluck S."/>
            <person name="Ivanova N."/>
            <person name="Mavromatis K."/>
            <person name="Ovchinnikova G."/>
            <person name="Pati A."/>
            <person name="Chen A."/>
            <person name="Palaniappan K."/>
            <person name="Land M."/>
            <person name="Hauser L."/>
            <person name="Chang Y.J."/>
            <person name="Jeffries C.C."/>
            <person name="Brettin T."/>
            <person name="Detter J.C."/>
            <person name="Tapia R."/>
            <person name="Han C."/>
            <person name="Heimerl T."/>
            <person name="Weikl F."/>
            <person name="Brambilla E."/>
            <person name="Goker M."/>
            <person name="Bristow J."/>
            <person name="Eisen J.A."/>
            <person name="Markowitz V."/>
            <person name="Hugenholtz P."/>
            <person name="Kyrpides N.C."/>
            <person name="Klenk H.P."/>
        </authorList>
    </citation>
    <scope>NUCLEOTIDE SEQUENCE [LARGE SCALE GENOMIC DNA]</scope>
    <source>
        <strain evidence="4">DSM 11486 / M11TL</strain>
    </source>
</reference>
<dbReference type="GeneID" id="9165343"/>
<keyword evidence="2" id="KW-0067">ATP-binding</keyword>
<evidence type="ECO:0000313" key="4">
    <source>
        <dbReference type="Proteomes" id="UP000002376"/>
    </source>
</evidence>
<name>D5U0F6_THEAM</name>
<organism evidence="3 4">
    <name type="scientific">Thermosphaera aggregans (strain DSM 11486 / M11TL)</name>
    <dbReference type="NCBI Taxonomy" id="633148"/>
    <lineage>
        <taxon>Archaea</taxon>
        <taxon>Thermoproteota</taxon>
        <taxon>Thermoprotei</taxon>
        <taxon>Desulfurococcales</taxon>
        <taxon>Desulfurococcaceae</taxon>
        <taxon>Thermosphaera</taxon>
    </lineage>
</organism>
<dbReference type="GO" id="GO:0051539">
    <property type="term" value="F:4 iron, 4 sulfur cluster binding"/>
    <property type="evidence" value="ECO:0007669"/>
    <property type="project" value="TreeGrafter"/>
</dbReference>
<dbReference type="PANTHER" id="PTHR42961">
    <property type="entry name" value="IRON-SULFUR PROTEIN NUBPL"/>
    <property type="match status" value="1"/>
</dbReference>
<dbReference type="EMBL" id="CP001939">
    <property type="protein sequence ID" value="ADG90606.1"/>
    <property type="molecule type" value="Genomic_DNA"/>
</dbReference>
<dbReference type="SUPFAM" id="SSF52540">
    <property type="entry name" value="P-loop containing nucleoside triphosphate hydrolases"/>
    <property type="match status" value="1"/>
</dbReference>
<dbReference type="eggNOG" id="arCOG00585">
    <property type="taxonomic scope" value="Archaea"/>
</dbReference>
<dbReference type="Gene3D" id="3.40.50.300">
    <property type="entry name" value="P-loop containing nucleotide triphosphate hydrolases"/>
    <property type="match status" value="1"/>
</dbReference>
<keyword evidence="1" id="KW-0547">Nucleotide-binding</keyword>
<dbReference type="RefSeq" id="WP_013129199.1">
    <property type="nucleotide sequence ID" value="NC_014160.1"/>
</dbReference>
<keyword evidence="4" id="KW-1185">Reference proteome</keyword>
<dbReference type="AlphaFoldDB" id="D5U0F6"/>
<reference evidence="4" key="2">
    <citation type="journal article" date="2010" name="Stand. Genomic Sci.">
        <title>Complete genome sequence of Thermosphaera aggregans type strain (M11TLT).</title>
        <authorList>
            <person name="Spring S."/>
            <person name="Rachel R."/>
            <person name="Lapidus A."/>
            <person name="Davenport K."/>
            <person name="Tice H."/>
            <person name="Copeland A."/>
            <person name="Cheng J.-F."/>
            <person name="Lucas S."/>
            <person name="Chen F."/>
            <person name="Nolan M."/>
            <person name="Bruce D."/>
            <person name="Goodwin L."/>
            <person name="Pitluck S."/>
            <person name="Ivanova N."/>
            <person name="Mavromatis K."/>
            <person name="Ovchinnikova G."/>
            <person name="Pati A."/>
            <person name="Chen A."/>
            <person name="Palaniappan K."/>
            <person name="Land M."/>
            <person name="Hauser L."/>
            <person name="Chang Y.-J."/>
            <person name="Jeffries C.C."/>
            <person name="Brettin T."/>
            <person name="Detter J.C."/>
            <person name="Tapia R."/>
            <person name="Han C."/>
            <person name="Heimerl T."/>
            <person name="Weikl F."/>
            <person name="Brambilla E."/>
            <person name="Goker M."/>
            <person name="Bristow J."/>
            <person name="Eisen J.A."/>
            <person name="Markowitz V."/>
            <person name="Hugenholtz P."/>
            <person name="Kyrpides N.C."/>
            <person name="Klenk H.-P."/>
        </authorList>
    </citation>
    <scope>NUCLEOTIDE SEQUENCE [LARGE SCALE GENOMIC DNA]</scope>
    <source>
        <strain evidence="4">DSM 11486 / M11TL</strain>
    </source>
</reference>
<evidence type="ECO:0000313" key="3">
    <source>
        <dbReference type="EMBL" id="ADG90606.1"/>
    </source>
</evidence>
<evidence type="ECO:0000256" key="2">
    <source>
        <dbReference type="ARBA" id="ARBA00022840"/>
    </source>
</evidence>
<evidence type="ECO:0000256" key="1">
    <source>
        <dbReference type="ARBA" id="ARBA00022741"/>
    </source>
</evidence>
<dbReference type="InterPro" id="IPR033756">
    <property type="entry name" value="YlxH/NBP35"/>
</dbReference>
<dbReference type="PANTHER" id="PTHR42961:SF2">
    <property type="entry name" value="IRON-SULFUR PROTEIN NUBPL"/>
    <property type="match status" value="1"/>
</dbReference>
<dbReference type="KEGG" id="tag:Tagg_0330"/>
<protein>
    <submittedName>
        <fullName evidence="3">ATPase-like, ParA/MinD</fullName>
    </submittedName>
</protein>
<reference key="3">
    <citation type="submission" date="2010-02" db="EMBL/GenBank/DDBJ databases">
        <title>Complete genome sequence of Thermosphaera aggregans type strain (M11TL).</title>
        <authorList>
            <consortium name="US DOE Joint Genome Institute (JGI-PGF)"/>
            <person name="Spring S."/>
            <person name="Lapidus A."/>
            <person name="Munk C."/>
            <person name="Schroeder M."/>
            <person name="Glavina Del Rio T."/>
            <person name="Tice H."/>
            <person name="Copeland A."/>
            <person name="Cheng J.-F."/>
            <person name="Lucas S."/>
            <person name="Chen F."/>
            <person name="Nolan M."/>
            <person name="Bruce D."/>
            <person name="Goodwin L."/>
            <person name="Pitluck S."/>
            <person name="Ivanova N."/>
            <person name="Mavromatis K."/>
            <person name="Ovchinnikova G."/>
            <person name="Pati A."/>
            <person name="Chen A."/>
            <person name="Palaniappan K."/>
            <person name="Land M."/>
            <person name="Hauser L."/>
            <person name="Chang Y.-J."/>
            <person name="Jeffries C.C."/>
            <person name="Brettin T."/>
            <person name="Detter J.C."/>
            <person name="Tapia R."/>
            <person name="Han C."/>
            <person name="Chain P."/>
            <person name="Heimerl T."/>
            <person name="Weik F."/>
            <person name="Goker M."/>
            <person name="Rachel R."/>
            <person name="Bristow J."/>
            <person name="Eisen J.A."/>
            <person name="Markowitz V."/>
            <person name="Hugenholtz P."/>
            <person name="Kyrpides N.C."/>
            <person name="Klenk H.-P."/>
        </authorList>
    </citation>
    <scope>NUCLEOTIDE SEQUENCE</scope>
    <source>
        <strain>DSM 11486</strain>
    </source>
</reference>
<dbReference type="HOGENOM" id="CLU_024839_0_1_2"/>
<proteinExistence type="predicted"/>
<dbReference type="Pfam" id="PF10609">
    <property type="entry name" value="ParA"/>
    <property type="match status" value="1"/>
</dbReference>